<dbReference type="GO" id="GO:0005198">
    <property type="term" value="F:structural molecule activity"/>
    <property type="evidence" value="ECO:0007669"/>
    <property type="project" value="InterPro"/>
</dbReference>
<evidence type="ECO:0000256" key="8">
    <source>
        <dbReference type="ARBA" id="ARBA00023010"/>
    </source>
</evidence>
<keyword evidence="9" id="KW-0906">Nuclear pore complex</keyword>
<evidence type="ECO:0000256" key="3">
    <source>
        <dbReference type="ARBA" id="ARBA00022448"/>
    </source>
</evidence>
<evidence type="ECO:0000256" key="10">
    <source>
        <dbReference type="ARBA" id="ARBA00023242"/>
    </source>
</evidence>
<dbReference type="GO" id="GO:0031080">
    <property type="term" value="C:nuclear pore outer ring"/>
    <property type="evidence" value="ECO:0007669"/>
    <property type="project" value="TreeGrafter"/>
</dbReference>
<organism evidence="12 13">
    <name type="scientific">Vairimorpha necatrix</name>
    <dbReference type="NCBI Taxonomy" id="6039"/>
    <lineage>
        <taxon>Eukaryota</taxon>
        <taxon>Fungi</taxon>
        <taxon>Fungi incertae sedis</taxon>
        <taxon>Microsporidia</taxon>
        <taxon>Nosematidae</taxon>
        <taxon>Vairimorpha</taxon>
    </lineage>
</organism>
<gene>
    <name evidence="12" type="ORF">VNE69_01134</name>
</gene>
<keyword evidence="13" id="KW-1185">Reference proteome</keyword>
<reference evidence="12" key="1">
    <citation type="journal article" date="2024" name="BMC Genomics">
        <title>Functional annotation of a divergent genome using sequence and structure-based similarity.</title>
        <authorList>
            <person name="Svedberg D."/>
            <person name="Winiger R.R."/>
            <person name="Berg A."/>
            <person name="Sharma H."/>
            <person name="Tellgren-Roth C."/>
            <person name="Debrunner-Vossbrinck B.A."/>
            <person name="Vossbrinck C.R."/>
            <person name="Barandun J."/>
        </authorList>
    </citation>
    <scope>NUCLEOTIDE SEQUENCE</scope>
    <source>
        <strain evidence="12">Illinois isolate</strain>
    </source>
</reference>
<dbReference type="InterPro" id="IPR036322">
    <property type="entry name" value="WD40_repeat_dom_sf"/>
</dbReference>
<dbReference type="PROSITE" id="PS50082">
    <property type="entry name" value="WD_REPEATS_2"/>
    <property type="match status" value="1"/>
</dbReference>
<evidence type="ECO:0000256" key="1">
    <source>
        <dbReference type="ARBA" id="ARBA00004567"/>
    </source>
</evidence>
<dbReference type="GO" id="GO:0006606">
    <property type="term" value="P:protein import into nucleus"/>
    <property type="evidence" value="ECO:0007669"/>
    <property type="project" value="TreeGrafter"/>
</dbReference>
<dbReference type="GO" id="GO:0090114">
    <property type="term" value="P:COPII-coated vesicle budding"/>
    <property type="evidence" value="ECO:0007669"/>
    <property type="project" value="TreeGrafter"/>
</dbReference>
<dbReference type="SUPFAM" id="SSF50978">
    <property type="entry name" value="WD40 repeat-like"/>
    <property type="match status" value="1"/>
</dbReference>
<dbReference type="KEGG" id="vnx:VNE69_01134"/>
<keyword evidence="3" id="KW-0813">Transport</keyword>
<dbReference type="AlphaFoldDB" id="A0AAX4J8D2"/>
<evidence type="ECO:0000256" key="5">
    <source>
        <dbReference type="ARBA" id="ARBA00022737"/>
    </source>
</evidence>
<accession>A0AAX4J8D2</accession>
<protein>
    <submittedName>
        <fullName evidence="12">Protein transport protein SEC13</fullName>
    </submittedName>
</protein>
<dbReference type="PANTHER" id="PTHR11024:SF2">
    <property type="entry name" value="PROTEIN SEC13 HOMOLOG"/>
    <property type="match status" value="1"/>
</dbReference>
<dbReference type="GO" id="GO:0030127">
    <property type="term" value="C:COPII vesicle coat"/>
    <property type="evidence" value="ECO:0007669"/>
    <property type="project" value="TreeGrafter"/>
</dbReference>
<dbReference type="PANTHER" id="PTHR11024">
    <property type="entry name" value="NUCLEAR PORE COMPLEX PROTEIN SEC13 / SEH1 FAMILY MEMBER"/>
    <property type="match status" value="1"/>
</dbReference>
<evidence type="ECO:0000256" key="4">
    <source>
        <dbReference type="ARBA" id="ARBA00022574"/>
    </source>
</evidence>
<evidence type="ECO:0000256" key="11">
    <source>
        <dbReference type="PROSITE-ProRule" id="PRU00221"/>
    </source>
</evidence>
<name>A0AAX4J8D2_9MICR</name>
<dbReference type="GO" id="GO:0051028">
    <property type="term" value="P:mRNA transport"/>
    <property type="evidence" value="ECO:0007669"/>
    <property type="project" value="UniProtKB-KW"/>
</dbReference>
<comment type="similarity">
    <text evidence="2">Belongs to the WD repeat SEC13 family.</text>
</comment>
<evidence type="ECO:0000313" key="12">
    <source>
        <dbReference type="EMBL" id="WUR02196.1"/>
    </source>
</evidence>
<keyword evidence="7" id="KW-0653">Protein transport</keyword>
<dbReference type="InterPro" id="IPR015943">
    <property type="entry name" value="WD40/YVTN_repeat-like_dom_sf"/>
</dbReference>
<evidence type="ECO:0000256" key="7">
    <source>
        <dbReference type="ARBA" id="ARBA00022927"/>
    </source>
</evidence>
<comment type="subcellular location">
    <subcellularLocation>
        <location evidence="1">Nucleus</location>
        <location evidence="1">Nuclear pore complex</location>
    </subcellularLocation>
</comment>
<dbReference type="Proteomes" id="UP001334084">
    <property type="component" value="Chromosome 1"/>
</dbReference>
<evidence type="ECO:0000256" key="6">
    <source>
        <dbReference type="ARBA" id="ARBA00022816"/>
    </source>
</evidence>
<keyword evidence="8" id="KW-0811">Translocation</keyword>
<dbReference type="SMART" id="SM00320">
    <property type="entry name" value="WD40"/>
    <property type="match status" value="5"/>
</dbReference>
<keyword evidence="4 11" id="KW-0853">WD repeat</keyword>
<evidence type="ECO:0000256" key="2">
    <source>
        <dbReference type="ARBA" id="ARBA00010102"/>
    </source>
</evidence>
<keyword evidence="5" id="KW-0677">Repeat</keyword>
<dbReference type="GeneID" id="90539999"/>
<dbReference type="RefSeq" id="XP_065328341.1">
    <property type="nucleotide sequence ID" value="XM_065472269.1"/>
</dbReference>
<feature type="repeat" description="WD" evidence="11">
    <location>
        <begin position="140"/>
        <end position="170"/>
    </location>
</feature>
<keyword evidence="10" id="KW-0539">Nucleus</keyword>
<dbReference type="InterPro" id="IPR001680">
    <property type="entry name" value="WD40_rpt"/>
</dbReference>
<dbReference type="Pfam" id="PF00400">
    <property type="entry name" value="WD40"/>
    <property type="match status" value="2"/>
</dbReference>
<dbReference type="EMBL" id="CP142726">
    <property type="protein sequence ID" value="WUR02196.1"/>
    <property type="molecule type" value="Genomic_DNA"/>
</dbReference>
<sequence>MDVHKETIQSIKKDIFEKRIVTTSIDGIIRIFENKSQPDNALDFSLECEIKSDHGSCLKAVFMHNNEYIAASFSSGMLLILKKDFKNSYAIKYEHQVYTGVINDISSSYNNKYNIHCACADGKIRTVSFQEGENLQVSEITAHRFGISTIDSNSNFIVSGGIDYSIAIWENEKEIVRFRDHSCYVREVCIAPDNIFSILCFASCGDDGKVFIYWKYKEEYLKQEIVLDGPVYSLIWSKSGFTLSIGYGSNKFKCYEPKKDGKFEEVELIKEN</sequence>
<proteinExistence type="inferred from homology"/>
<evidence type="ECO:0000256" key="9">
    <source>
        <dbReference type="ARBA" id="ARBA00023132"/>
    </source>
</evidence>
<dbReference type="InterPro" id="IPR037363">
    <property type="entry name" value="Sec13/Seh1_fam"/>
</dbReference>
<dbReference type="Gene3D" id="2.130.10.10">
    <property type="entry name" value="YVTN repeat-like/Quinoprotein amine dehydrogenase"/>
    <property type="match status" value="1"/>
</dbReference>
<keyword evidence="6" id="KW-0509">mRNA transport</keyword>
<evidence type="ECO:0000313" key="13">
    <source>
        <dbReference type="Proteomes" id="UP001334084"/>
    </source>
</evidence>